<sequence>MFILSWSEIPGLARCSSTPRIPPRFANQEKSTTFDEKSEILALNGTLSNEGIHLHIALADQQGKTIGGHLVDGCIIYTTEEIIIGTTQDFCFGRRFDEQTGYQELDIQYLPLIDS</sequence>
<accession>A0ABR7ZR00</accession>
<proteinExistence type="predicted"/>
<comment type="caution">
    <text evidence="2">The sequence shown here is derived from an EMBL/GenBank/DDBJ whole genome shotgun (WGS) entry which is preliminary data.</text>
</comment>
<dbReference type="InterPro" id="IPR005175">
    <property type="entry name" value="PPC_dom"/>
</dbReference>
<keyword evidence="3" id="KW-1185">Reference proteome</keyword>
<name>A0ABR7ZR00_ANACY</name>
<dbReference type="Proteomes" id="UP000638897">
    <property type="component" value="Unassembled WGS sequence"/>
</dbReference>
<evidence type="ECO:0000313" key="3">
    <source>
        <dbReference type="Proteomes" id="UP000638897"/>
    </source>
</evidence>
<organism evidence="2 3">
    <name type="scientific">Anabaena cylindrica FACHB-318</name>
    <dbReference type="NCBI Taxonomy" id="2692880"/>
    <lineage>
        <taxon>Bacteria</taxon>
        <taxon>Bacillati</taxon>
        <taxon>Cyanobacteriota</taxon>
        <taxon>Cyanophyceae</taxon>
        <taxon>Nostocales</taxon>
        <taxon>Nostocaceae</taxon>
        <taxon>Anabaena</taxon>
    </lineage>
</organism>
<dbReference type="EMBL" id="JACJQC010000053">
    <property type="protein sequence ID" value="MBD2175150.1"/>
    <property type="molecule type" value="Genomic_DNA"/>
</dbReference>
<dbReference type="PANTHER" id="PTHR34988:SF1">
    <property type="entry name" value="DNA-BINDING PROTEIN"/>
    <property type="match status" value="1"/>
</dbReference>
<gene>
    <name evidence="2" type="ORF">H6F81_28800</name>
</gene>
<protein>
    <submittedName>
        <fullName evidence="2">DUF296 domain-containing protein</fullName>
    </submittedName>
</protein>
<dbReference type="SUPFAM" id="SSF117856">
    <property type="entry name" value="AF0104/ALDC/Ptd012-like"/>
    <property type="match status" value="1"/>
</dbReference>
<dbReference type="Pfam" id="PF03479">
    <property type="entry name" value="PCC"/>
    <property type="match status" value="1"/>
</dbReference>
<dbReference type="PANTHER" id="PTHR34988">
    <property type="entry name" value="PROTEIN, PUTATIVE-RELATED"/>
    <property type="match status" value="1"/>
</dbReference>
<dbReference type="PROSITE" id="PS51742">
    <property type="entry name" value="PPC"/>
    <property type="match status" value="1"/>
</dbReference>
<reference evidence="2 3" key="1">
    <citation type="journal article" date="2020" name="ISME J.">
        <title>Comparative genomics reveals insights into cyanobacterial evolution and habitat adaptation.</title>
        <authorList>
            <person name="Chen M.Y."/>
            <person name="Teng W.K."/>
            <person name="Zhao L."/>
            <person name="Hu C.X."/>
            <person name="Zhou Y.K."/>
            <person name="Han B.P."/>
            <person name="Song L.R."/>
            <person name="Shu W.S."/>
        </authorList>
    </citation>
    <scope>NUCLEOTIDE SEQUENCE [LARGE SCALE GENOMIC DNA]</scope>
    <source>
        <strain evidence="2 3">FACHB-318</strain>
    </source>
</reference>
<dbReference type="Gene3D" id="3.30.1330.80">
    <property type="entry name" value="Hypothetical protein, similar to alpha- acetolactate decarboxylase, domain 2"/>
    <property type="match status" value="1"/>
</dbReference>
<feature type="domain" description="PPC" evidence="1">
    <location>
        <begin position="1"/>
        <end position="108"/>
    </location>
</feature>
<evidence type="ECO:0000259" key="1">
    <source>
        <dbReference type="PROSITE" id="PS51742"/>
    </source>
</evidence>
<evidence type="ECO:0000313" key="2">
    <source>
        <dbReference type="EMBL" id="MBD2175150.1"/>
    </source>
</evidence>
<dbReference type="CDD" id="cd11378">
    <property type="entry name" value="DUF296"/>
    <property type="match status" value="1"/>
</dbReference>